<dbReference type="InterPro" id="IPR037185">
    <property type="entry name" value="EmrE-like"/>
</dbReference>
<organism evidence="7 8">
    <name type="scientific">Cutaneotrichosporon oleaginosum</name>
    <dbReference type="NCBI Taxonomy" id="879819"/>
    <lineage>
        <taxon>Eukaryota</taxon>
        <taxon>Fungi</taxon>
        <taxon>Dikarya</taxon>
        <taxon>Basidiomycota</taxon>
        <taxon>Agaricomycotina</taxon>
        <taxon>Tremellomycetes</taxon>
        <taxon>Trichosporonales</taxon>
        <taxon>Trichosporonaceae</taxon>
        <taxon>Cutaneotrichosporon</taxon>
    </lineage>
</organism>
<dbReference type="GeneID" id="28983232"/>
<feature type="region of interest" description="Disordered" evidence="5">
    <location>
        <begin position="49"/>
        <end position="71"/>
    </location>
</feature>
<dbReference type="PANTHER" id="PTHR12570">
    <property type="match status" value="1"/>
</dbReference>
<dbReference type="Pfam" id="PF05653">
    <property type="entry name" value="Mg_trans_NIPA"/>
    <property type="match status" value="1"/>
</dbReference>
<evidence type="ECO:0000313" key="7">
    <source>
        <dbReference type="EMBL" id="KLT43850.1"/>
    </source>
</evidence>
<accession>A0A0J0XRZ3</accession>
<dbReference type="GO" id="GO:0015095">
    <property type="term" value="F:magnesium ion transmembrane transporter activity"/>
    <property type="evidence" value="ECO:0007669"/>
    <property type="project" value="InterPro"/>
</dbReference>
<protein>
    <submittedName>
        <fullName evidence="7">DUF803-domain-containing protein</fullName>
    </submittedName>
</protein>
<evidence type="ECO:0000256" key="1">
    <source>
        <dbReference type="ARBA" id="ARBA00004141"/>
    </source>
</evidence>
<feature type="transmembrane region" description="Helical" evidence="6">
    <location>
        <begin position="6"/>
        <end position="26"/>
    </location>
</feature>
<keyword evidence="3 6" id="KW-1133">Transmembrane helix</keyword>
<feature type="transmembrane region" description="Helical" evidence="6">
    <location>
        <begin position="167"/>
        <end position="185"/>
    </location>
</feature>
<gene>
    <name evidence="7" type="ORF">CC85DRAFT_284134</name>
</gene>
<dbReference type="GO" id="GO:0016020">
    <property type="term" value="C:membrane"/>
    <property type="evidence" value="ECO:0007669"/>
    <property type="project" value="UniProtKB-SubCell"/>
</dbReference>
<evidence type="ECO:0000256" key="6">
    <source>
        <dbReference type="SAM" id="Phobius"/>
    </source>
</evidence>
<feature type="compositionally biased region" description="Polar residues" evidence="5">
    <location>
        <begin position="58"/>
        <end position="67"/>
    </location>
</feature>
<keyword evidence="4 6" id="KW-0472">Membrane</keyword>
<dbReference type="RefSeq" id="XP_018280341.1">
    <property type="nucleotide sequence ID" value="XM_018422629.1"/>
</dbReference>
<dbReference type="SUPFAM" id="SSF103481">
    <property type="entry name" value="Multidrug resistance efflux transporter EmrE"/>
    <property type="match status" value="1"/>
</dbReference>
<dbReference type="PANTHER" id="PTHR12570:SF65">
    <property type="entry name" value="MAGNESIUM TRANSPORTER NIPA9-RELATED"/>
    <property type="match status" value="1"/>
</dbReference>
<feature type="transmembrane region" description="Helical" evidence="6">
    <location>
        <begin position="230"/>
        <end position="250"/>
    </location>
</feature>
<evidence type="ECO:0000313" key="8">
    <source>
        <dbReference type="Proteomes" id="UP000053611"/>
    </source>
</evidence>
<dbReference type="InterPro" id="IPR008521">
    <property type="entry name" value="Mg_trans_NIPA"/>
</dbReference>
<feature type="transmembrane region" description="Helical" evidence="6">
    <location>
        <begin position="301"/>
        <end position="321"/>
    </location>
</feature>
<feature type="transmembrane region" description="Helical" evidence="6">
    <location>
        <begin position="113"/>
        <end position="134"/>
    </location>
</feature>
<evidence type="ECO:0000256" key="2">
    <source>
        <dbReference type="ARBA" id="ARBA00022692"/>
    </source>
</evidence>
<keyword evidence="8" id="KW-1185">Reference proteome</keyword>
<evidence type="ECO:0000256" key="5">
    <source>
        <dbReference type="SAM" id="MobiDB-lite"/>
    </source>
</evidence>
<comment type="subcellular location">
    <subcellularLocation>
        <location evidence="1">Membrane</location>
        <topology evidence="1">Multi-pass membrane protein</topology>
    </subcellularLocation>
</comment>
<dbReference type="EMBL" id="KQ087191">
    <property type="protein sequence ID" value="KLT43850.1"/>
    <property type="molecule type" value="Genomic_DNA"/>
</dbReference>
<feature type="transmembrane region" description="Helical" evidence="6">
    <location>
        <begin position="140"/>
        <end position="160"/>
    </location>
</feature>
<feature type="transmembrane region" description="Helical" evidence="6">
    <location>
        <begin position="270"/>
        <end position="289"/>
    </location>
</feature>
<sequence>MGDTTSLIGVAIACAGNILISLALTIQKLAHSRQERDAISSFVTSTHPVGVGRERRSSGTPARSLSPTGEADWATRAALRDSPVAVQVELSDNVQDGTRSPTVIEGAYLRSKLWWLGLALMSVGEGGNFVSYGFAPASVVAPLGTVALIANCVFAPLVLGERFTKRNVLGVALAILGAVTIVWSGRGSNPRLSPRELIAAIIAPPMIALMAITAVLIGVGVWLSSQPCGANHVVVDVGTCALFGGYTVMATKALSSLISTSPIKALREPVAWGAILILLVTSVLQIKFLNRALMRFESKEVIPTQFVFFSMSAIIMSAVLYQEFRDMTLSTVVNFAFGIATTFLGVYFLTTPADALPEELLPGPRAPLSPVAEETPLLRRTVSPRRASLPLTGTGRLIKRGSQSNIALGVTQAGLLLLASTPPVSPATPVGRHRASSRSSVTSDGANGHGNWQAFENVLPSVSGGRR</sequence>
<evidence type="ECO:0000256" key="3">
    <source>
        <dbReference type="ARBA" id="ARBA00022989"/>
    </source>
</evidence>
<evidence type="ECO:0000256" key="4">
    <source>
        <dbReference type="ARBA" id="ARBA00023136"/>
    </source>
</evidence>
<proteinExistence type="predicted"/>
<feature type="transmembrane region" description="Helical" evidence="6">
    <location>
        <begin position="327"/>
        <end position="349"/>
    </location>
</feature>
<dbReference type="Proteomes" id="UP000053611">
    <property type="component" value="Unassembled WGS sequence"/>
</dbReference>
<feature type="region of interest" description="Disordered" evidence="5">
    <location>
        <begin position="424"/>
        <end position="467"/>
    </location>
</feature>
<keyword evidence="2 6" id="KW-0812">Transmembrane</keyword>
<reference evidence="7 8" key="1">
    <citation type="submission" date="2015-03" db="EMBL/GenBank/DDBJ databases">
        <title>Genomics and transcriptomics of the oil-accumulating basidiomycete yeast T. oleaginosus allow insights into substrate utilization and the diverse evolutionary trajectories of mating systems in fungi.</title>
        <authorList>
            <consortium name="DOE Joint Genome Institute"/>
            <person name="Kourist R."/>
            <person name="Kracht O."/>
            <person name="Bracharz F."/>
            <person name="Lipzen A."/>
            <person name="Nolan M."/>
            <person name="Ohm R."/>
            <person name="Grigoriev I."/>
            <person name="Sun S."/>
            <person name="Heitman J."/>
            <person name="Bruck T."/>
            <person name="Nowrousian M."/>
        </authorList>
    </citation>
    <scope>NUCLEOTIDE SEQUENCE [LARGE SCALE GENOMIC DNA]</scope>
    <source>
        <strain evidence="7 8">IBC0246</strain>
    </source>
</reference>
<name>A0A0J0XRZ3_9TREE</name>
<dbReference type="AlphaFoldDB" id="A0A0J0XRZ3"/>
<dbReference type="OrthoDB" id="165382at2759"/>
<feature type="transmembrane region" description="Helical" evidence="6">
    <location>
        <begin position="197"/>
        <end position="223"/>
    </location>
</feature>